<dbReference type="Proteomes" id="UP000734854">
    <property type="component" value="Unassembled WGS sequence"/>
</dbReference>
<organism evidence="1 2">
    <name type="scientific">Zingiber officinale</name>
    <name type="common">Ginger</name>
    <name type="synonym">Amomum zingiber</name>
    <dbReference type="NCBI Taxonomy" id="94328"/>
    <lineage>
        <taxon>Eukaryota</taxon>
        <taxon>Viridiplantae</taxon>
        <taxon>Streptophyta</taxon>
        <taxon>Embryophyta</taxon>
        <taxon>Tracheophyta</taxon>
        <taxon>Spermatophyta</taxon>
        <taxon>Magnoliopsida</taxon>
        <taxon>Liliopsida</taxon>
        <taxon>Zingiberales</taxon>
        <taxon>Zingiberaceae</taxon>
        <taxon>Zingiber</taxon>
    </lineage>
</organism>
<evidence type="ECO:0000313" key="1">
    <source>
        <dbReference type="EMBL" id="KAG6511737.1"/>
    </source>
</evidence>
<protein>
    <submittedName>
        <fullName evidence="1">Uncharacterized protein</fullName>
    </submittedName>
</protein>
<name>A0A8J5LEN8_ZINOF</name>
<dbReference type="AlphaFoldDB" id="A0A8J5LEN8"/>
<gene>
    <name evidence="1" type="ORF">ZIOFF_029814</name>
</gene>
<dbReference type="EMBL" id="JACMSC010000008">
    <property type="protein sequence ID" value="KAG6511737.1"/>
    <property type="molecule type" value="Genomic_DNA"/>
</dbReference>
<reference evidence="1 2" key="1">
    <citation type="submission" date="2020-08" db="EMBL/GenBank/DDBJ databases">
        <title>Plant Genome Project.</title>
        <authorList>
            <person name="Zhang R.-G."/>
        </authorList>
    </citation>
    <scope>NUCLEOTIDE SEQUENCE [LARGE SCALE GENOMIC DNA]</scope>
    <source>
        <tissue evidence="1">Rhizome</tissue>
    </source>
</reference>
<comment type="caution">
    <text evidence="1">The sequence shown here is derived from an EMBL/GenBank/DDBJ whole genome shotgun (WGS) entry which is preliminary data.</text>
</comment>
<proteinExistence type="predicted"/>
<keyword evidence="2" id="KW-1185">Reference proteome</keyword>
<accession>A0A8J5LEN8</accession>
<evidence type="ECO:0000313" key="2">
    <source>
        <dbReference type="Proteomes" id="UP000734854"/>
    </source>
</evidence>
<sequence length="148" mass="16606">MVDVIMAATKKWISGIHLFLPLISYGKQMQLLLNVGGANRVSRLQMAESVARIKGYNPSLIKPVSASSISLLLFLKIYFYYETKLDFKHDPYIENLDCGFTWRSMTDAERKGGGKIGLFDRAGVGKIGFIMELMINNIGKGCHKRISK</sequence>